<sequence length="82" mass="9352">SNFGLYKIVEPERVSQCKNIPEHIPKPSYYLTGEPTEYMHCPEIKTDDQIEKMRVSGKLAAKILKTVGENIRVTLDLKFGIT</sequence>
<dbReference type="InterPro" id="IPR036005">
    <property type="entry name" value="Creatinase/aminopeptidase-like"/>
</dbReference>
<feature type="non-terminal residue" evidence="1">
    <location>
        <position position="1"/>
    </location>
</feature>
<proteinExistence type="predicted"/>
<evidence type="ECO:0008006" key="3">
    <source>
        <dbReference type="Google" id="ProtNLM"/>
    </source>
</evidence>
<name>A0ABQ9JLL1_9CUCU</name>
<dbReference type="PANTHER" id="PTHR43330">
    <property type="entry name" value="METHIONINE AMINOPEPTIDASE"/>
    <property type="match status" value="1"/>
</dbReference>
<dbReference type="SUPFAM" id="SSF55920">
    <property type="entry name" value="Creatinase/aminopeptidase"/>
    <property type="match status" value="1"/>
</dbReference>
<evidence type="ECO:0000313" key="2">
    <source>
        <dbReference type="Proteomes" id="UP001162164"/>
    </source>
</evidence>
<protein>
    <recommendedName>
        <fullName evidence="3">Methionine aminopeptidase</fullName>
    </recommendedName>
</protein>
<keyword evidence="2" id="KW-1185">Reference proteome</keyword>
<comment type="caution">
    <text evidence="1">The sequence shown here is derived from an EMBL/GenBank/DDBJ whole genome shotgun (WGS) entry which is preliminary data.</text>
</comment>
<organism evidence="1 2">
    <name type="scientific">Molorchus minor</name>
    <dbReference type="NCBI Taxonomy" id="1323400"/>
    <lineage>
        <taxon>Eukaryota</taxon>
        <taxon>Metazoa</taxon>
        <taxon>Ecdysozoa</taxon>
        <taxon>Arthropoda</taxon>
        <taxon>Hexapoda</taxon>
        <taxon>Insecta</taxon>
        <taxon>Pterygota</taxon>
        <taxon>Neoptera</taxon>
        <taxon>Endopterygota</taxon>
        <taxon>Coleoptera</taxon>
        <taxon>Polyphaga</taxon>
        <taxon>Cucujiformia</taxon>
        <taxon>Chrysomeloidea</taxon>
        <taxon>Cerambycidae</taxon>
        <taxon>Lamiinae</taxon>
        <taxon>Monochamini</taxon>
        <taxon>Molorchus</taxon>
    </lineage>
</organism>
<dbReference type="EMBL" id="JAPWTJ010000371">
    <property type="protein sequence ID" value="KAJ8979113.1"/>
    <property type="molecule type" value="Genomic_DNA"/>
</dbReference>
<accession>A0ABQ9JLL1</accession>
<dbReference type="Proteomes" id="UP001162164">
    <property type="component" value="Unassembled WGS sequence"/>
</dbReference>
<reference evidence="1" key="1">
    <citation type="journal article" date="2023" name="Insect Mol. Biol.">
        <title>Genome sequencing provides insights into the evolution of gene families encoding plant cell wall-degrading enzymes in longhorned beetles.</title>
        <authorList>
            <person name="Shin N.R."/>
            <person name="Okamura Y."/>
            <person name="Kirsch R."/>
            <person name="Pauchet Y."/>
        </authorList>
    </citation>
    <scope>NUCLEOTIDE SEQUENCE</scope>
    <source>
        <strain evidence="1">MMC_N1</strain>
    </source>
</reference>
<dbReference type="Gene3D" id="3.90.230.10">
    <property type="entry name" value="Creatinase/methionine aminopeptidase superfamily"/>
    <property type="match status" value="1"/>
</dbReference>
<gene>
    <name evidence="1" type="ORF">NQ317_014126</name>
</gene>
<evidence type="ECO:0000313" key="1">
    <source>
        <dbReference type="EMBL" id="KAJ8979113.1"/>
    </source>
</evidence>
<dbReference type="PANTHER" id="PTHR43330:SF8">
    <property type="entry name" value="METHIONINE AMINOPEPTIDASE 1D, MITOCHONDRIAL"/>
    <property type="match status" value="1"/>
</dbReference>